<evidence type="ECO:0000313" key="2">
    <source>
        <dbReference type="Proteomes" id="UP000314294"/>
    </source>
</evidence>
<reference evidence="1 2" key="1">
    <citation type="submission" date="2019-03" db="EMBL/GenBank/DDBJ databases">
        <title>First draft genome of Liparis tanakae, snailfish: a comprehensive survey of snailfish specific genes.</title>
        <authorList>
            <person name="Kim W."/>
            <person name="Song I."/>
            <person name="Jeong J.-H."/>
            <person name="Kim D."/>
            <person name="Kim S."/>
            <person name="Ryu S."/>
            <person name="Song J.Y."/>
            <person name="Lee S.K."/>
        </authorList>
    </citation>
    <scope>NUCLEOTIDE SEQUENCE [LARGE SCALE GENOMIC DNA]</scope>
    <source>
        <tissue evidence="1">Muscle</tissue>
    </source>
</reference>
<sequence length="67" mass="7552">MKRFIDVGTRRRGVGVVYMSRCTVFLEGDRIIREQDGSVEQADHEGPSRLRSGRPGWMNALKDGCVV</sequence>
<keyword evidence="2" id="KW-1185">Reference proteome</keyword>
<accession>A0A4Z2HQ42</accession>
<dbReference type="AlphaFoldDB" id="A0A4Z2HQ42"/>
<dbReference type="EMBL" id="SRLO01000197">
    <property type="protein sequence ID" value="TNN67928.1"/>
    <property type="molecule type" value="Genomic_DNA"/>
</dbReference>
<proteinExistence type="predicted"/>
<protein>
    <submittedName>
        <fullName evidence="1">Uncharacterized protein</fullName>
    </submittedName>
</protein>
<gene>
    <name evidence="1" type="ORF">EYF80_021897</name>
</gene>
<comment type="caution">
    <text evidence="1">The sequence shown here is derived from an EMBL/GenBank/DDBJ whole genome shotgun (WGS) entry which is preliminary data.</text>
</comment>
<dbReference type="Proteomes" id="UP000314294">
    <property type="component" value="Unassembled WGS sequence"/>
</dbReference>
<name>A0A4Z2HQ42_9TELE</name>
<evidence type="ECO:0000313" key="1">
    <source>
        <dbReference type="EMBL" id="TNN67928.1"/>
    </source>
</evidence>
<organism evidence="1 2">
    <name type="scientific">Liparis tanakae</name>
    <name type="common">Tanaka's snailfish</name>
    <dbReference type="NCBI Taxonomy" id="230148"/>
    <lineage>
        <taxon>Eukaryota</taxon>
        <taxon>Metazoa</taxon>
        <taxon>Chordata</taxon>
        <taxon>Craniata</taxon>
        <taxon>Vertebrata</taxon>
        <taxon>Euteleostomi</taxon>
        <taxon>Actinopterygii</taxon>
        <taxon>Neopterygii</taxon>
        <taxon>Teleostei</taxon>
        <taxon>Neoteleostei</taxon>
        <taxon>Acanthomorphata</taxon>
        <taxon>Eupercaria</taxon>
        <taxon>Perciformes</taxon>
        <taxon>Cottioidei</taxon>
        <taxon>Cottales</taxon>
        <taxon>Liparidae</taxon>
        <taxon>Liparis</taxon>
    </lineage>
</organism>